<comment type="caution">
    <text evidence="5">The sequence shown here is derived from an EMBL/GenBank/DDBJ whole genome shotgun (WGS) entry which is preliminary data.</text>
</comment>
<keyword evidence="6" id="KW-1185">Reference proteome</keyword>
<evidence type="ECO:0000256" key="1">
    <source>
        <dbReference type="ARBA" id="ARBA00023015"/>
    </source>
</evidence>
<proteinExistence type="predicted"/>
<protein>
    <submittedName>
        <fullName evidence="5">Transcriptional repressor</fullName>
    </submittedName>
</protein>
<dbReference type="InterPro" id="IPR036388">
    <property type="entry name" value="WH-like_DNA-bd_sf"/>
</dbReference>
<dbReference type="InterPro" id="IPR033532">
    <property type="entry name" value="AraR_ligand_bind_dom"/>
</dbReference>
<dbReference type="GO" id="GO:0000976">
    <property type="term" value="F:transcription cis-regulatory region binding"/>
    <property type="evidence" value="ECO:0007669"/>
    <property type="project" value="TreeGrafter"/>
</dbReference>
<dbReference type="GO" id="GO:0003700">
    <property type="term" value="F:DNA-binding transcription factor activity"/>
    <property type="evidence" value="ECO:0007669"/>
    <property type="project" value="InterPro"/>
</dbReference>
<dbReference type="InterPro" id="IPR028082">
    <property type="entry name" value="Peripla_BP_I"/>
</dbReference>
<dbReference type="SUPFAM" id="SSF46785">
    <property type="entry name" value="Winged helix' DNA-binding domain"/>
    <property type="match status" value="1"/>
</dbReference>
<accession>A0A0R2CS38</accession>
<dbReference type="PANTHER" id="PTHR30146:SF150">
    <property type="entry name" value="ARABINOSE METABOLISM TRANSCRIPTIONAL REPRESSOR"/>
    <property type="match status" value="1"/>
</dbReference>
<keyword evidence="1" id="KW-0805">Transcription regulation</keyword>
<evidence type="ECO:0000256" key="2">
    <source>
        <dbReference type="ARBA" id="ARBA00023125"/>
    </source>
</evidence>
<evidence type="ECO:0000259" key="4">
    <source>
        <dbReference type="PROSITE" id="PS50949"/>
    </source>
</evidence>
<dbReference type="PANTHER" id="PTHR30146">
    <property type="entry name" value="LACI-RELATED TRANSCRIPTIONAL REPRESSOR"/>
    <property type="match status" value="1"/>
</dbReference>
<dbReference type="SMART" id="SM00345">
    <property type="entry name" value="HTH_GNTR"/>
    <property type="match status" value="1"/>
</dbReference>
<feature type="domain" description="HTH gntR-type" evidence="4">
    <location>
        <begin position="2"/>
        <end position="70"/>
    </location>
</feature>
<dbReference type="AlphaFoldDB" id="A0A0R2CS38"/>
<name>A0A0R2CS38_9LACO</name>
<dbReference type="Gene3D" id="1.10.10.10">
    <property type="entry name" value="Winged helix-like DNA-binding domain superfamily/Winged helix DNA-binding domain"/>
    <property type="match status" value="1"/>
</dbReference>
<organism evidence="5 6">
    <name type="scientific">Lentilactobacillus senioris DSM 24302 = JCM 17472</name>
    <dbReference type="NCBI Taxonomy" id="1423802"/>
    <lineage>
        <taxon>Bacteria</taxon>
        <taxon>Bacillati</taxon>
        <taxon>Bacillota</taxon>
        <taxon>Bacilli</taxon>
        <taxon>Lactobacillales</taxon>
        <taxon>Lactobacillaceae</taxon>
        <taxon>Lentilactobacillus</taxon>
    </lineage>
</organism>
<dbReference type="SUPFAM" id="SSF53822">
    <property type="entry name" value="Periplasmic binding protein-like I"/>
    <property type="match status" value="1"/>
</dbReference>
<dbReference type="CDD" id="cd01541">
    <property type="entry name" value="PBP1_AraR"/>
    <property type="match status" value="1"/>
</dbReference>
<dbReference type="PROSITE" id="PS50949">
    <property type="entry name" value="HTH_GNTR"/>
    <property type="match status" value="1"/>
</dbReference>
<evidence type="ECO:0000313" key="6">
    <source>
        <dbReference type="Proteomes" id="UP000051256"/>
    </source>
</evidence>
<dbReference type="InterPro" id="IPR036390">
    <property type="entry name" value="WH_DNA-bd_sf"/>
</dbReference>
<dbReference type="InterPro" id="IPR000524">
    <property type="entry name" value="Tscrpt_reg_HTH_GntR"/>
</dbReference>
<keyword evidence="3" id="KW-0804">Transcription</keyword>
<dbReference type="PRINTS" id="PR00035">
    <property type="entry name" value="HTHGNTR"/>
</dbReference>
<dbReference type="Proteomes" id="UP000051256">
    <property type="component" value="Unassembled WGS sequence"/>
</dbReference>
<keyword evidence="2" id="KW-0238">DNA-binding</keyword>
<dbReference type="STRING" id="1423802.FC56_GL001112"/>
<dbReference type="Pfam" id="PF13377">
    <property type="entry name" value="Peripla_BP_3"/>
    <property type="match status" value="1"/>
</dbReference>
<dbReference type="PATRIC" id="fig|1423802.4.peg.1127"/>
<reference evidence="5 6" key="1">
    <citation type="journal article" date="2015" name="Genome Announc.">
        <title>Expanding the biotechnology potential of lactobacilli through comparative genomics of 213 strains and associated genera.</title>
        <authorList>
            <person name="Sun Z."/>
            <person name="Harris H.M."/>
            <person name="McCann A."/>
            <person name="Guo C."/>
            <person name="Argimon S."/>
            <person name="Zhang W."/>
            <person name="Yang X."/>
            <person name="Jeffery I.B."/>
            <person name="Cooney J.C."/>
            <person name="Kagawa T.F."/>
            <person name="Liu W."/>
            <person name="Song Y."/>
            <person name="Salvetti E."/>
            <person name="Wrobel A."/>
            <person name="Rasinkangas P."/>
            <person name="Parkhill J."/>
            <person name="Rea M.C."/>
            <person name="O'Sullivan O."/>
            <person name="Ritari J."/>
            <person name="Douillard F.P."/>
            <person name="Paul Ross R."/>
            <person name="Yang R."/>
            <person name="Briner A.E."/>
            <person name="Felis G.E."/>
            <person name="de Vos W.M."/>
            <person name="Barrangou R."/>
            <person name="Klaenhammer T.R."/>
            <person name="Caufield P.W."/>
            <person name="Cui Y."/>
            <person name="Zhang H."/>
            <person name="O'Toole P.W."/>
        </authorList>
    </citation>
    <scope>NUCLEOTIDE SEQUENCE [LARGE SCALE GENOMIC DNA]</scope>
    <source>
        <strain evidence="5 6">DSM 24302</strain>
    </source>
</reference>
<sequence length="365" mass="41704">MATKYENVKQDLKQKITSGEYAINQKLPTESVLMAKYKVSRYTVRRAISDLENDHFIYKIQGGGMYVDDWRQKDTHSKKENKFIGLLSTHIADYIFPNIINGVDRMISDHGYMLVISNTHNDQERERESLMEMLDKNVAGLIIEPTQSALPTTNADLYDRIRELGIPTVFINAIYPEMEADFPYVTTNDYGGERKLTNYLIEQGHKRILGIFQVDDIQGVRRMEGFTAAYREHPDIFLDAQILMYQSSDKLVNVFDRIEGYLKGPDRPSAIVCYNDQLAIQVIDLVRSLDLTVPTDISVAGFDNYQIGEYIDPSLTTMMHEKEKMGHDAADLLLQLIDGKTDGESIEYDPSLIVRGSTSPYKNKE</sequence>
<gene>
    <name evidence="5" type="ORF">FC56_GL001112</name>
</gene>
<dbReference type="EMBL" id="AYZR01000004">
    <property type="protein sequence ID" value="KRM94165.1"/>
    <property type="molecule type" value="Genomic_DNA"/>
</dbReference>
<dbReference type="Gene3D" id="3.40.50.2300">
    <property type="match status" value="2"/>
</dbReference>
<evidence type="ECO:0000256" key="3">
    <source>
        <dbReference type="ARBA" id="ARBA00023163"/>
    </source>
</evidence>
<dbReference type="RefSeq" id="WP_056977246.1">
    <property type="nucleotide sequence ID" value="NZ_AYZR01000004.1"/>
</dbReference>
<dbReference type="Pfam" id="PF00392">
    <property type="entry name" value="GntR"/>
    <property type="match status" value="1"/>
</dbReference>
<dbReference type="CDD" id="cd07377">
    <property type="entry name" value="WHTH_GntR"/>
    <property type="match status" value="1"/>
</dbReference>
<evidence type="ECO:0000313" key="5">
    <source>
        <dbReference type="EMBL" id="KRM94165.1"/>
    </source>
</evidence>
<dbReference type="InterPro" id="IPR046335">
    <property type="entry name" value="LacI/GalR-like_sensor"/>
</dbReference>